<dbReference type="KEGG" id="fku:FGKAn22_19940"/>
<dbReference type="Proteomes" id="UP001319121">
    <property type="component" value="Chromosome"/>
</dbReference>
<evidence type="ECO:0000313" key="2">
    <source>
        <dbReference type="EMBL" id="BBJ00302.1"/>
    </source>
</evidence>
<sequence length="653" mass="69877">MPTLANLPHHIYVFAAILGVLLFAFLFFFFLPSLLLSRRLSATARKLEALKGKPGADMGRIFDKTGVLEHLWQEYTDTLHKQTETDALTGQPVTRMRSTMPAGAIFRPEIVVDIPLRADFFKHLPGLFTGVGIIGTFYGLLIGLQAFEVSENAIVVRNSLNKLLHGVWEAFLVSAAAITLAMIVTFIEKLLVARLNAEVEKIVQLLDALFEGGAGEEYLARLVKASESSSNQTATLLKGELKQMLAELSAQQIAAANAASSTLGDRIVGSIEAGLKEPLNKIAESFKGVRNDQEAAVQSLLTNVLQGFSQQMKDLFGNQIAGINGLQQETIQALQAAVVTLEQMASNVEASGLRSTSSMADQLAEAMAAAESRQRIMNDKMTEFIDQLRLVVSNSQGETQAKLQGTLDDLSERMGQVIDSLSAQVRSATDASMKYHDELAIKSQNVVGQFGGHVEAVVDSVNRAATEMRAAVEAMRRTTGEALSKMNNGADTLYLAAKDFAAAGQGVTATLDKSSQVANQLSQAAGSVSAASKGLSGMLADHQSVRDSIAGMVGSMQAIVEQARREASMSSDVITRIEGAAAKLVEAQKEADSYLSRVSEVLGEAHQSFSDGMTKAVGEANRDFHQALSDSVKLLREGIQELEDTLGTAAGHA</sequence>
<dbReference type="AlphaFoldDB" id="A0AAN1T179"/>
<evidence type="ECO:0000256" key="1">
    <source>
        <dbReference type="SAM" id="Phobius"/>
    </source>
</evidence>
<name>A0AAN1T179_9PROT</name>
<feature type="transmembrane region" description="Helical" evidence="1">
    <location>
        <begin position="127"/>
        <end position="147"/>
    </location>
</feature>
<gene>
    <name evidence="2" type="ORF">FGKAn22_19940</name>
</gene>
<feature type="transmembrane region" description="Helical" evidence="1">
    <location>
        <begin position="167"/>
        <end position="187"/>
    </location>
</feature>
<dbReference type="EMBL" id="AP019536">
    <property type="protein sequence ID" value="BBJ00302.1"/>
    <property type="molecule type" value="Genomic_DNA"/>
</dbReference>
<dbReference type="RefSeq" id="WP_212785547.1">
    <property type="nucleotide sequence ID" value="NZ_AP019536.1"/>
</dbReference>
<protein>
    <submittedName>
        <fullName evidence="2">Uncharacterized protein</fullName>
    </submittedName>
</protein>
<keyword evidence="3" id="KW-1185">Reference proteome</keyword>
<organism evidence="2 3">
    <name type="scientific">Ferrigenium kumadai</name>
    <dbReference type="NCBI Taxonomy" id="1682490"/>
    <lineage>
        <taxon>Bacteria</taxon>
        <taxon>Pseudomonadati</taxon>
        <taxon>Pseudomonadota</taxon>
        <taxon>Betaproteobacteria</taxon>
        <taxon>Nitrosomonadales</taxon>
        <taxon>Gallionellaceae</taxon>
        <taxon>Ferrigenium</taxon>
    </lineage>
</organism>
<accession>A0AAN1T179</accession>
<reference evidence="2 3" key="1">
    <citation type="submission" date="2019-03" db="EMBL/GenBank/DDBJ databases">
        <title>Complete genome sequence of Ferrigenium kumadai strain An22, a microaerophilic iron-oxidizing bacterium isolated from a paddy field soil.</title>
        <authorList>
            <person name="Watanabe T."/>
            <person name="Asakawa S."/>
        </authorList>
    </citation>
    <scope>NUCLEOTIDE SEQUENCE [LARGE SCALE GENOMIC DNA]</scope>
    <source>
        <strain evidence="2 3">An22</strain>
    </source>
</reference>
<dbReference type="Gene3D" id="1.20.120.20">
    <property type="entry name" value="Apolipoprotein"/>
    <property type="match status" value="1"/>
</dbReference>
<keyword evidence="1" id="KW-0472">Membrane</keyword>
<evidence type="ECO:0000313" key="3">
    <source>
        <dbReference type="Proteomes" id="UP001319121"/>
    </source>
</evidence>
<keyword evidence="1" id="KW-0812">Transmembrane</keyword>
<proteinExistence type="predicted"/>
<feature type="transmembrane region" description="Helical" evidence="1">
    <location>
        <begin position="12"/>
        <end position="36"/>
    </location>
</feature>
<keyword evidence="1" id="KW-1133">Transmembrane helix</keyword>